<protein>
    <submittedName>
        <fullName evidence="1">Uncharacterized protein</fullName>
    </submittedName>
</protein>
<dbReference type="Proteomes" id="UP000265520">
    <property type="component" value="Unassembled WGS sequence"/>
</dbReference>
<comment type="caution">
    <text evidence="1">The sequence shown here is derived from an EMBL/GenBank/DDBJ whole genome shotgun (WGS) entry which is preliminary data.</text>
</comment>
<feature type="non-terminal residue" evidence="1">
    <location>
        <position position="1"/>
    </location>
</feature>
<proteinExistence type="predicted"/>
<evidence type="ECO:0000313" key="1">
    <source>
        <dbReference type="EMBL" id="MCI42497.1"/>
    </source>
</evidence>
<organism evidence="1 2">
    <name type="scientific">Trifolium medium</name>
    <dbReference type="NCBI Taxonomy" id="97028"/>
    <lineage>
        <taxon>Eukaryota</taxon>
        <taxon>Viridiplantae</taxon>
        <taxon>Streptophyta</taxon>
        <taxon>Embryophyta</taxon>
        <taxon>Tracheophyta</taxon>
        <taxon>Spermatophyta</taxon>
        <taxon>Magnoliopsida</taxon>
        <taxon>eudicotyledons</taxon>
        <taxon>Gunneridae</taxon>
        <taxon>Pentapetalae</taxon>
        <taxon>rosids</taxon>
        <taxon>fabids</taxon>
        <taxon>Fabales</taxon>
        <taxon>Fabaceae</taxon>
        <taxon>Papilionoideae</taxon>
        <taxon>50 kb inversion clade</taxon>
        <taxon>NPAAA clade</taxon>
        <taxon>Hologalegina</taxon>
        <taxon>IRL clade</taxon>
        <taxon>Trifolieae</taxon>
        <taxon>Trifolium</taxon>
    </lineage>
</organism>
<dbReference type="EMBL" id="LXQA010305327">
    <property type="protein sequence ID" value="MCI42497.1"/>
    <property type="molecule type" value="Genomic_DNA"/>
</dbReference>
<keyword evidence="2" id="KW-1185">Reference proteome</keyword>
<evidence type="ECO:0000313" key="2">
    <source>
        <dbReference type="Proteomes" id="UP000265520"/>
    </source>
</evidence>
<name>A0A392S276_9FABA</name>
<sequence length="14" mass="1213">PTTGGVTPAPASAS</sequence>
<reference evidence="1 2" key="1">
    <citation type="journal article" date="2018" name="Front. Plant Sci.">
        <title>Red Clover (Trifolium pratense) and Zigzag Clover (T. medium) - A Picture of Genomic Similarities and Differences.</title>
        <authorList>
            <person name="Dluhosova J."/>
            <person name="Istvanek J."/>
            <person name="Nedelnik J."/>
            <person name="Repkova J."/>
        </authorList>
    </citation>
    <scope>NUCLEOTIDE SEQUENCE [LARGE SCALE GENOMIC DNA]</scope>
    <source>
        <strain evidence="2">cv. 10/8</strain>
        <tissue evidence="1">Leaf</tissue>
    </source>
</reference>
<accession>A0A392S276</accession>